<dbReference type="Gene3D" id="2.60.120.260">
    <property type="entry name" value="Galactose-binding domain-like"/>
    <property type="match status" value="1"/>
</dbReference>
<dbReference type="Proteomes" id="UP000179807">
    <property type="component" value="Unassembled WGS sequence"/>
</dbReference>
<dbReference type="RefSeq" id="XP_068365908.1">
    <property type="nucleotide sequence ID" value="XM_068499521.1"/>
</dbReference>
<dbReference type="EMBL" id="MLAK01000556">
    <property type="protein sequence ID" value="OHT12772.1"/>
    <property type="molecule type" value="Genomic_DNA"/>
</dbReference>
<reference evidence="2" key="1">
    <citation type="submission" date="2016-10" db="EMBL/GenBank/DDBJ databases">
        <authorList>
            <person name="Benchimol M."/>
            <person name="Almeida L.G."/>
            <person name="Vasconcelos A.T."/>
            <person name="Perreira-Neves A."/>
            <person name="Rosa I.A."/>
            <person name="Tasca T."/>
            <person name="Bogo M.R."/>
            <person name="de Souza W."/>
        </authorList>
    </citation>
    <scope>NUCLEOTIDE SEQUENCE [LARGE SCALE GENOMIC DNA]</scope>
    <source>
        <strain evidence="2">K</strain>
    </source>
</reference>
<dbReference type="Pfam" id="PF00754">
    <property type="entry name" value="F5_F8_type_C"/>
    <property type="match status" value="1"/>
</dbReference>
<evidence type="ECO:0000259" key="1">
    <source>
        <dbReference type="PROSITE" id="PS50022"/>
    </source>
</evidence>
<gene>
    <name evidence="2" type="ORF">TRFO_17325</name>
</gene>
<dbReference type="InterPro" id="IPR000421">
    <property type="entry name" value="FA58C"/>
</dbReference>
<feature type="domain" description="F5/8 type C" evidence="1">
    <location>
        <begin position="298"/>
        <end position="446"/>
    </location>
</feature>
<name>A0A1J4KSI9_9EUKA</name>
<accession>A0A1J4KSI9</accession>
<sequence length="453" mass="52811">MKKSLELSPQGLQRIAALQDEYFTFEINCNEYRVNKSLAVYISPKISQMLKCDPTVDRLNIDLIDDSNLFDYVIALMSGEKVILNDKNSKFLYNISEIFENKELTESILKLTIDNNELNLDNAFYRLNQKLNFQINCDDEIEYISSHLYEIQVKDLKAIPPDTLLRIFNHDKLKVDNEAMLFCMVKYLIEINGDEYKILLSTIMVEHLEIEQINEFLELCDDFKMSMNVNEFTSNQNFNIWKNICQRMLLNNKVIKNNTDSINNRYVDQPTVILNDRSESVHLYTDEQHFRGIINELTRQVGGNVHQNKVIEITASSYHSSSPFQIADFNWNSTFWSANQPESWIKFDFLEMSVKLSGYTLKTTSGGGQGYYHMKSWIVEGSKDGIDWIEIDRQEENDDLNSSAAIKTYECQNQEEDYRFLRVKMIGPNHGNSNYLVLTNIEFFGSLFTFNSN</sequence>
<dbReference type="OrthoDB" id="10266865at2759"/>
<evidence type="ECO:0000313" key="3">
    <source>
        <dbReference type="Proteomes" id="UP000179807"/>
    </source>
</evidence>
<keyword evidence="3" id="KW-1185">Reference proteome</keyword>
<comment type="caution">
    <text evidence="2">The sequence shown here is derived from an EMBL/GenBank/DDBJ whole genome shotgun (WGS) entry which is preliminary data.</text>
</comment>
<dbReference type="InterPro" id="IPR008979">
    <property type="entry name" value="Galactose-bd-like_sf"/>
</dbReference>
<proteinExistence type="predicted"/>
<organism evidence="2 3">
    <name type="scientific">Tritrichomonas foetus</name>
    <dbReference type="NCBI Taxonomy" id="1144522"/>
    <lineage>
        <taxon>Eukaryota</taxon>
        <taxon>Metamonada</taxon>
        <taxon>Parabasalia</taxon>
        <taxon>Tritrichomonadida</taxon>
        <taxon>Tritrichomonadidae</taxon>
        <taxon>Tritrichomonas</taxon>
    </lineage>
</organism>
<dbReference type="PROSITE" id="PS50022">
    <property type="entry name" value="FA58C_3"/>
    <property type="match status" value="1"/>
</dbReference>
<dbReference type="SUPFAM" id="SSF49785">
    <property type="entry name" value="Galactose-binding domain-like"/>
    <property type="match status" value="1"/>
</dbReference>
<protein>
    <recommendedName>
        <fullName evidence="1">F5/8 type C domain-containing protein</fullName>
    </recommendedName>
</protein>
<dbReference type="GeneID" id="94834225"/>
<dbReference type="VEuPathDB" id="TrichDB:TRFO_17325"/>
<dbReference type="AlphaFoldDB" id="A0A1J4KSI9"/>
<evidence type="ECO:0000313" key="2">
    <source>
        <dbReference type="EMBL" id="OHT12772.1"/>
    </source>
</evidence>